<dbReference type="PROSITE" id="PS51192">
    <property type="entry name" value="HELICASE_ATP_BIND_1"/>
    <property type="match status" value="1"/>
</dbReference>
<dbReference type="SUPFAM" id="SSF52540">
    <property type="entry name" value="P-loop containing nucleoside triphosphate hydrolases"/>
    <property type="match status" value="2"/>
</dbReference>
<dbReference type="SUPFAM" id="SSF101224">
    <property type="entry name" value="HAND domain of the nucleosome remodeling ATPase ISWI"/>
    <property type="match status" value="1"/>
</dbReference>
<dbReference type="GO" id="GO:0005524">
    <property type="term" value="F:ATP binding"/>
    <property type="evidence" value="ECO:0007669"/>
    <property type="project" value="UniProtKB-KW"/>
</dbReference>
<dbReference type="SUPFAM" id="SSF46689">
    <property type="entry name" value="Homeodomain-like"/>
    <property type="match status" value="2"/>
</dbReference>
<dbReference type="SMART" id="SM00717">
    <property type="entry name" value="SANT"/>
    <property type="match status" value="2"/>
</dbReference>
<keyword evidence="3" id="KW-0547">Nucleotide-binding</keyword>
<dbReference type="SMART" id="SM00490">
    <property type="entry name" value="HELICc"/>
    <property type="match status" value="1"/>
</dbReference>
<dbReference type="EMBL" id="MTYJ01000164">
    <property type="protein sequence ID" value="OQV11664.1"/>
    <property type="molecule type" value="Genomic_DNA"/>
</dbReference>
<evidence type="ECO:0000256" key="2">
    <source>
        <dbReference type="ARBA" id="ARBA00009687"/>
    </source>
</evidence>
<evidence type="ECO:0000256" key="3">
    <source>
        <dbReference type="ARBA" id="ARBA00022741"/>
    </source>
</evidence>
<dbReference type="FunFam" id="3.40.50.10810:FF:000005">
    <property type="entry name" value="Photoperiod-independent early flowering 1"/>
    <property type="match status" value="1"/>
</dbReference>
<organism evidence="14 15">
    <name type="scientific">Hypsibius exemplaris</name>
    <name type="common">Freshwater tardigrade</name>
    <dbReference type="NCBI Taxonomy" id="2072580"/>
    <lineage>
        <taxon>Eukaryota</taxon>
        <taxon>Metazoa</taxon>
        <taxon>Ecdysozoa</taxon>
        <taxon>Tardigrada</taxon>
        <taxon>Eutardigrada</taxon>
        <taxon>Parachela</taxon>
        <taxon>Hypsibioidea</taxon>
        <taxon>Hypsibiidae</taxon>
        <taxon>Hypsibius</taxon>
    </lineage>
</organism>
<comment type="similarity">
    <text evidence="2">Belongs to the SNF2/RAD54 helicase family. ISWI subfamily.</text>
</comment>
<dbReference type="GO" id="GO:0003677">
    <property type="term" value="F:DNA binding"/>
    <property type="evidence" value="ECO:0007669"/>
    <property type="project" value="UniProtKB-KW"/>
</dbReference>
<reference evidence="15" key="1">
    <citation type="submission" date="2017-01" db="EMBL/GenBank/DDBJ databases">
        <title>Comparative genomics of anhydrobiosis in the tardigrade Hypsibius dujardini.</title>
        <authorList>
            <person name="Yoshida Y."/>
            <person name="Koutsovoulos G."/>
            <person name="Laetsch D."/>
            <person name="Stevens L."/>
            <person name="Kumar S."/>
            <person name="Horikawa D."/>
            <person name="Ishino K."/>
            <person name="Komine S."/>
            <person name="Tomita M."/>
            <person name="Blaxter M."/>
            <person name="Arakawa K."/>
        </authorList>
    </citation>
    <scope>NUCLEOTIDE SEQUENCE [LARGE SCALE GENOMIC DNA]</scope>
    <source>
        <strain evidence="15">Z151</strain>
    </source>
</reference>
<evidence type="ECO:0000259" key="12">
    <source>
        <dbReference type="PROSITE" id="PS51194"/>
    </source>
</evidence>
<keyword evidence="5" id="KW-0347">Helicase</keyword>
<feature type="compositionally biased region" description="Low complexity" evidence="10">
    <location>
        <begin position="40"/>
        <end position="51"/>
    </location>
</feature>
<feature type="region of interest" description="Disordered" evidence="10">
    <location>
        <begin position="1"/>
        <end position="127"/>
    </location>
</feature>
<dbReference type="Pfam" id="PF09110">
    <property type="entry name" value="HAND"/>
    <property type="match status" value="1"/>
</dbReference>
<dbReference type="GO" id="GO:0016887">
    <property type="term" value="F:ATP hydrolysis activity"/>
    <property type="evidence" value="ECO:0007669"/>
    <property type="project" value="TreeGrafter"/>
</dbReference>
<dbReference type="InterPro" id="IPR015194">
    <property type="entry name" value="ISWI_HAND-dom"/>
</dbReference>
<evidence type="ECO:0000256" key="5">
    <source>
        <dbReference type="ARBA" id="ARBA00022806"/>
    </source>
</evidence>
<feature type="region of interest" description="Disordered" evidence="10">
    <location>
        <begin position="176"/>
        <end position="254"/>
    </location>
</feature>
<evidence type="ECO:0000256" key="7">
    <source>
        <dbReference type="ARBA" id="ARBA00022853"/>
    </source>
</evidence>
<dbReference type="FunFam" id="3.40.50.300:FF:000082">
    <property type="entry name" value="ISWI chromatin remodeling complex ATPase ISW1"/>
    <property type="match status" value="1"/>
</dbReference>
<dbReference type="CDD" id="cd00167">
    <property type="entry name" value="SANT"/>
    <property type="match status" value="1"/>
</dbReference>
<sequence>MDESINPATDSDSDSDDVENGSRNDGNAESPGQQSDESNHSTSSSASSETSVPAGAQSPTSSTHSGEKDPEGRLESSSESSEESLGDEGKNEDEEGAEKSPPPERTRNKASPCGISEESEEISRKARKAAVKAEAVKQRDEAQAAQDAKSLTDRAKRFEFLMGKADSFSHFMADSKKMSATGDESSATDVAGTSSEASKRGRGRKKKDPGWDNGPGTDEATTSRSGPLSKDHRHRVTEKAEDQELVKEAAKESDKATTYFTSTPGYIKGGEMRDYQIRGLNWLLGLNEHGINGILADEMGLGKTLQTISLLGFMVVVRRERPHVVVAPKSTLRNWMAEFKRWCPEIRAIELIGTHEERDKIIKEVLHAPGDNFDVCVTSYEMILRERAALKRIHFQYLVIDEAHRIKNENSKLSEFVRELHCTNRLLLTGTPLQNNLHELWALLNFLLPDLFTSAEDFDAWFNTNNCMGDDSLVKRLHGVLRPFLLRRIKADVEKKLLPKRETKIFVGLSAVQRELYTKLLMKDLNLLNSSSGEKVQLLNILMQLRKCCNHPYLFDGIEPGPPYTTDKHLVDTCGKMVVLDKLLPKVQAQGSRVLIFSQMTRQLDILEDYCGWRGYNYCRLDGNTPHELRESQIDEYNAPNSSKFIFLLSTRAGGLGINLATADVVIMYDSDWNPQVDLQAMDRAHRIGQLKEVRVFRMITENTVEERIVERADKKLHLDRIVIQQGRLVDAAANRLGRDEMLSMIRHGAQHVFASRESDITDEDIDAILAKGEAKTEELNKQLSTLGEGSLRTFTLDTEPTTVYQFEGEDYRNKQLQLPATWIEPPKRERKQNYAIDKYYRDALRAETTPKAVKPPRPPKQPKIHAFQFHPPRLRELLERENDAYLKSINYVVILDKKLPADEAEKARRAQEAKIAASEPLTEAETEEITTLLAEGFDWSRKDFSAFINALEKYGRNDTEKIVTAVPDRMPDDVLNYMNVFWKRYQELPNYDKINAMVEKGEQRLQRKADVQVALDEKMSKYKSPLTHLKIQYGAHGQKGRTFNEEEDRFLLCHLYRLGVDNEKAFGEILELACQAPQFRFDWWLRSRSPADIQRRCHTLITLVEKEMTASKEEAKREREENRGRKLNLTKAISSNEESVSTGQKADSKKRKKSHPLEPASDQGTSRSSKKLKKG</sequence>
<evidence type="ECO:0000256" key="4">
    <source>
        <dbReference type="ARBA" id="ARBA00022801"/>
    </source>
</evidence>
<dbReference type="Pfam" id="PF00271">
    <property type="entry name" value="Helicase_C"/>
    <property type="match status" value="1"/>
</dbReference>
<dbReference type="PROSITE" id="PS51293">
    <property type="entry name" value="SANT"/>
    <property type="match status" value="1"/>
</dbReference>
<dbReference type="GO" id="GO:0004386">
    <property type="term" value="F:helicase activity"/>
    <property type="evidence" value="ECO:0007669"/>
    <property type="project" value="UniProtKB-KW"/>
</dbReference>
<evidence type="ECO:0000259" key="11">
    <source>
        <dbReference type="PROSITE" id="PS51192"/>
    </source>
</evidence>
<dbReference type="InterPro" id="IPR000330">
    <property type="entry name" value="SNF2_N"/>
</dbReference>
<dbReference type="Gene3D" id="1.10.1040.30">
    <property type="entry name" value="ISWI, HAND domain"/>
    <property type="match status" value="1"/>
</dbReference>
<feature type="region of interest" description="Disordered" evidence="10">
    <location>
        <begin position="132"/>
        <end position="151"/>
    </location>
</feature>
<dbReference type="Pfam" id="PF00176">
    <property type="entry name" value="SNF2-rel_dom"/>
    <property type="match status" value="1"/>
</dbReference>
<feature type="compositionally biased region" description="Basic and acidic residues" evidence="10">
    <location>
        <begin position="97"/>
        <end position="107"/>
    </location>
</feature>
<protein>
    <submittedName>
        <fullName evidence="14">SWI/SNF-related matrix-associated actin-dependent regulator of chromatin subfamily A member 5</fullName>
    </submittedName>
</protein>
<dbReference type="GO" id="GO:0140658">
    <property type="term" value="F:ATP-dependent chromatin remodeler activity"/>
    <property type="evidence" value="ECO:0007669"/>
    <property type="project" value="TreeGrafter"/>
</dbReference>
<dbReference type="GO" id="GO:0034728">
    <property type="term" value="P:nucleosome organization"/>
    <property type="evidence" value="ECO:0007669"/>
    <property type="project" value="TreeGrafter"/>
</dbReference>
<feature type="compositionally biased region" description="Basic and acidic residues" evidence="10">
    <location>
        <begin position="237"/>
        <end position="254"/>
    </location>
</feature>
<dbReference type="Proteomes" id="UP000192578">
    <property type="component" value="Unassembled WGS sequence"/>
</dbReference>
<feature type="domain" description="Helicase ATP-binding" evidence="11">
    <location>
        <begin position="284"/>
        <end position="450"/>
    </location>
</feature>
<evidence type="ECO:0000313" key="14">
    <source>
        <dbReference type="EMBL" id="OQV11664.1"/>
    </source>
</evidence>
<feature type="compositionally biased region" description="Polar residues" evidence="10">
    <location>
        <begin position="21"/>
        <end position="34"/>
    </location>
</feature>
<dbReference type="InterPro" id="IPR027417">
    <property type="entry name" value="P-loop_NTPase"/>
</dbReference>
<accession>A0A1W0W8X6</accession>
<feature type="compositionally biased region" description="Polar residues" evidence="10">
    <location>
        <begin position="1132"/>
        <end position="1146"/>
    </location>
</feature>
<evidence type="ECO:0000256" key="6">
    <source>
        <dbReference type="ARBA" id="ARBA00022840"/>
    </source>
</evidence>
<comment type="caution">
    <text evidence="14">The sequence shown here is derived from an EMBL/GenBank/DDBJ whole genome shotgun (WGS) entry which is preliminary data.</text>
</comment>
<feature type="compositionally biased region" description="Basic and acidic residues" evidence="10">
    <location>
        <begin position="1110"/>
        <end position="1125"/>
    </location>
</feature>
<keyword evidence="8" id="KW-0238">DNA-binding</keyword>
<dbReference type="GO" id="GO:0005634">
    <property type="term" value="C:nucleus"/>
    <property type="evidence" value="ECO:0007669"/>
    <property type="project" value="UniProtKB-SubCell"/>
</dbReference>
<feature type="domain" description="SANT" evidence="13">
    <location>
        <begin position="935"/>
        <end position="987"/>
    </location>
</feature>
<dbReference type="Gene3D" id="1.10.10.60">
    <property type="entry name" value="Homeodomain-like"/>
    <property type="match status" value="2"/>
</dbReference>
<dbReference type="InterPro" id="IPR036306">
    <property type="entry name" value="ISWI_HAND-dom_sf"/>
</dbReference>
<evidence type="ECO:0000256" key="8">
    <source>
        <dbReference type="ARBA" id="ARBA00023125"/>
    </source>
</evidence>
<dbReference type="GO" id="GO:0000785">
    <property type="term" value="C:chromatin"/>
    <property type="evidence" value="ECO:0007669"/>
    <property type="project" value="TreeGrafter"/>
</dbReference>
<dbReference type="Gene3D" id="3.40.50.300">
    <property type="entry name" value="P-loop containing nucleotide triphosphate hydrolases"/>
    <property type="match status" value="1"/>
</dbReference>
<evidence type="ECO:0000313" key="15">
    <source>
        <dbReference type="Proteomes" id="UP000192578"/>
    </source>
</evidence>
<gene>
    <name evidence="14" type="ORF">BV898_14008</name>
</gene>
<feature type="compositionally biased region" description="Basic and acidic residues" evidence="10">
    <location>
        <begin position="65"/>
        <end position="76"/>
    </location>
</feature>
<dbReference type="InterPro" id="IPR014001">
    <property type="entry name" value="Helicase_ATP-bd"/>
</dbReference>
<feature type="compositionally biased region" description="Acidic residues" evidence="10">
    <location>
        <begin position="80"/>
        <end position="96"/>
    </location>
</feature>
<feature type="domain" description="Helicase C-terminal" evidence="12">
    <location>
        <begin position="579"/>
        <end position="730"/>
    </location>
</feature>
<dbReference type="PROSITE" id="PS51194">
    <property type="entry name" value="HELICASE_CTER"/>
    <property type="match status" value="1"/>
</dbReference>
<evidence type="ECO:0000256" key="9">
    <source>
        <dbReference type="ARBA" id="ARBA00023242"/>
    </source>
</evidence>
<evidence type="ECO:0000256" key="1">
    <source>
        <dbReference type="ARBA" id="ARBA00004123"/>
    </source>
</evidence>
<dbReference type="Pfam" id="PF09111">
    <property type="entry name" value="SLIDE"/>
    <property type="match status" value="1"/>
</dbReference>
<dbReference type="Gene3D" id="1.20.5.1190">
    <property type="entry name" value="iswi atpase"/>
    <property type="match status" value="1"/>
</dbReference>
<dbReference type="PANTHER" id="PTHR45623">
    <property type="entry name" value="CHROMODOMAIN-HELICASE-DNA-BINDING PROTEIN 3-RELATED-RELATED"/>
    <property type="match status" value="1"/>
</dbReference>
<dbReference type="InterPro" id="IPR049730">
    <property type="entry name" value="SNF2/RAD54-like_C"/>
</dbReference>
<name>A0A1W0W8X6_HYPEX</name>
<dbReference type="CDD" id="cd17997">
    <property type="entry name" value="DEXHc_SMARCA1_SMARCA5"/>
    <property type="match status" value="1"/>
</dbReference>
<keyword evidence="7" id="KW-0156">Chromatin regulator</keyword>
<evidence type="ECO:0000259" key="13">
    <source>
        <dbReference type="PROSITE" id="PS51293"/>
    </source>
</evidence>
<dbReference type="InterPro" id="IPR001005">
    <property type="entry name" value="SANT/Myb"/>
</dbReference>
<feature type="compositionally biased region" description="Polar residues" evidence="10">
    <location>
        <begin position="182"/>
        <end position="196"/>
    </location>
</feature>
<evidence type="ECO:0000256" key="10">
    <source>
        <dbReference type="SAM" id="MobiDB-lite"/>
    </source>
</evidence>
<keyword evidence="9" id="KW-0539">Nucleus</keyword>
<dbReference type="InterPro" id="IPR015195">
    <property type="entry name" value="SLIDE"/>
</dbReference>
<feature type="compositionally biased region" description="Polar residues" evidence="10">
    <location>
        <begin position="1"/>
        <end position="10"/>
    </location>
</feature>
<dbReference type="InterPro" id="IPR017884">
    <property type="entry name" value="SANT_dom"/>
</dbReference>
<dbReference type="OrthoDB" id="5857104at2759"/>
<dbReference type="InterPro" id="IPR009057">
    <property type="entry name" value="Homeodomain-like_sf"/>
</dbReference>
<dbReference type="GO" id="GO:0031491">
    <property type="term" value="F:nucleosome binding"/>
    <property type="evidence" value="ECO:0007669"/>
    <property type="project" value="InterPro"/>
</dbReference>
<dbReference type="CDD" id="cd18793">
    <property type="entry name" value="SF2_C_SNF"/>
    <property type="match status" value="1"/>
</dbReference>
<dbReference type="AlphaFoldDB" id="A0A1W0W8X6"/>
<keyword evidence="4" id="KW-0378">Hydrolase</keyword>
<dbReference type="InterPro" id="IPR001650">
    <property type="entry name" value="Helicase_C-like"/>
</dbReference>
<dbReference type="InterPro" id="IPR038718">
    <property type="entry name" value="SNF2-like_sf"/>
</dbReference>
<proteinExistence type="inferred from homology"/>
<dbReference type="GO" id="GO:0042393">
    <property type="term" value="F:histone binding"/>
    <property type="evidence" value="ECO:0007669"/>
    <property type="project" value="TreeGrafter"/>
</dbReference>
<feature type="region of interest" description="Disordered" evidence="10">
    <location>
        <begin position="1110"/>
        <end position="1176"/>
    </location>
</feature>
<dbReference type="InterPro" id="IPR044754">
    <property type="entry name" value="Isw1/2_DEXHc"/>
</dbReference>
<dbReference type="Gene3D" id="3.40.50.10810">
    <property type="entry name" value="Tandem AAA-ATPase domain"/>
    <property type="match status" value="1"/>
</dbReference>
<dbReference type="PANTHER" id="PTHR45623:SF49">
    <property type="entry name" value="SWI_SNF-RELATED MATRIX-ASSOCIATED ACTIN-DEPENDENT REGULATOR OF CHROMATIN SUBFAMILY A MEMBER 5"/>
    <property type="match status" value="1"/>
</dbReference>
<keyword evidence="15" id="KW-1185">Reference proteome</keyword>
<dbReference type="SMART" id="SM00487">
    <property type="entry name" value="DEXDc"/>
    <property type="match status" value="1"/>
</dbReference>
<comment type="subcellular location">
    <subcellularLocation>
        <location evidence="1">Nucleus</location>
    </subcellularLocation>
</comment>
<keyword evidence="6" id="KW-0067">ATP-binding</keyword>